<feature type="transmembrane region" description="Helical" evidence="5">
    <location>
        <begin position="7"/>
        <end position="27"/>
    </location>
</feature>
<dbReference type="Proteomes" id="UP000001514">
    <property type="component" value="Unassembled WGS sequence"/>
</dbReference>
<name>D8R5I7_SELML</name>
<dbReference type="Gramene" id="EFJ32494">
    <property type="protein sequence ID" value="EFJ32494"/>
    <property type="gene ID" value="SELMODRAFT_85747"/>
</dbReference>
<comment type="subcellular location">
    <subcellularLocation>
        <location evidence="1">Golgi apparatus membrane</location>
        <topology evidence="1">Single-pass type II membrane protein</topology>
    </subcellularLocation>
</comment>
<keyword evidence="5" id="KW-0472">Membrane</keyword>
<organism evidence="8">
    <name type="scientific">Selaginella moellendorffii</name>
    <name type="common">Spikemoss</name>
    <dbReference type="NCBI Taxonomy" id="88036"/>
    <lineage>
        <taxon>Eukaryota</taxon>
        <taxon>Viridiplantae</taxon>
        <taxon>Streptophyta</taxon>
        <taxon>Embryophyta</taxon>
        <taxon>Tracheophyta</taxon>
        <taxon>Lycopodiopsida</taxon>
        <taxon>Selaginellales</taxon>
        <taxon>Selaginellaceae</taxon>
        <taxon>Selaginella</taxon>
    </lineage>
</organism>
<dbReference type="PANTHER" id="PTHR11062:SF60">
    <property type="entry name" value="EXOSTOSIN FAMILY PROTEIN"/>
    <property type="match status" value="1"/>
</dbReference>
<evidence type="ECO:0000256" key="3">
    <source>
        <dbReference type="ARBA" id="ARBA00022968"/>
    </source>
</evidence>
<evidence type="ECO:0000256" key="5">
    <source>
        <dbReference type="SAM" id="Phobius"/>
    </source>
</evidence>
<dbReference type="eggNOG" id="KOG1021">
    <property type="taxonomic scope" value="Eukaryota"/>
</dbReference>
<dbReference type="HOGENOM" id="CLU_033763_1_1_1"/>
<dbReference type="GO" id="GO:0016757">
    <property type="term" value="F:glycosyltransferase activity"/>
    <property type="evidence" value="ECO:0007669"/>
    <property type="project" value="InterPro"/>
</dbReference>
<dbReference type="EMBL" id="GL377572">
    <property type="protein sequence ID" value="EFJ32494.1"/>
    <property type="molecule type" value="Genomic_DNA"/>
</dbReference>
<keyword evidence="7" id="KW-0808">Transferase</keyword>
<dbReference type="GO" id="GO:0000139">
    <property type="term" value="C:Golgi membrane"/>
    <property type="evidence" value="ECO:0007669"/>
    <property type="project" value="UniProtKB-SubCell"/>
</dbReference>
<dbReference type="AlphaFoldDB" id="D8R5I7"/>
<dbReference type="KEGG" id="smo:SELMODRAFT_85747"/>
<proteinExistence type="inferred from homology"/>
<dbReference type="InterPro" id="IPR004263">
    <property type="entry name" value="Exostosin"/>
</dbReference>
<reference evidence="7 8" key="1">
    <citation type="journal article" date="2011" name="Science">
        <title>The Selaginella genome identifies genetic changes associated with the evolution of vascular plants.</title>
        <authorList>
            <person name="Banks J.A."/>
            <person name="Nishiyama T."/>
            <person name="Hasebe M."/>
            <person name="Bowman J.L."/>
            <person name="Gribskov M."/>
            <person name="dePamphilis C."/>
            <person name="Albert V.A."/>
            <person name="Aono N."/>
            <person name="Aoyama T."/>
            <person name="Ambrose B.A."/>
            <person name="Ashton N.W."/>
            <person name="Axtell M.J."/>
            <person name="Barker E."/>
            <person name="Barker M.S."/>
            <person name="Bennetzen J.L."/>
            <person name="Bonawitz N.D."/>
            <person name="Chapple C."/>
            <person name="Cheng C."/>
            <person name="Correa L.G."/>
            <person name="Dacre M."/>
            <person name="DeBarry J."/>
            <person name="Dreyer I."/>
            <person name="Elias M."/>
            <person name="Engstrom E.M."/>
            <person name="Estelle M."/>
            <person name="Feng L."/>
            <person name="Finet C."/>
            <person name="Floyd S.K."/>
            <person name="Frommer W.B."/>
            <person name="Fujita T."/>
            <person name="Gramzow L."/>
            <person name="Gutensohn M."/>
            <person name="Harholt J."/>
            <person name="Hattori M."/>
            <person name="Heyl A."/>
            <person name="Hirai T."/>
            <person name="Hiwatashi Y."/>
            <person name="Ishikawa M."/>
            <person name="Iwata M."/>
            <person name="Karol K.G."/>
            <person name="Koehler B."/>
            <person name="Kolukisaoglu U."/>
            <person name="Kubo M."/>
            <person name="Kurata T."/>
            <person name="Lalonde S."/>
            <person name="Li K."/>
            <person name="Li Y."/>
            <person name="Litt A."/>
            <person name="Lyons E."/>
            <person name="Manning G."/>
            <person name="Maruyama T."/>
            <person name="Michael T.P."/>
            <person name="Mikami K."/>
            <person name="Miyazaki S."/>
            <person name="Morinaga S."/>
            <person name="Murata T."/>
            <person name="Mueller-Roeber B."/>
            <person name="Nelson D.R."/>
            <person name="Obara M."/>
            <person name="Oguri Y."/>
            <person name="Olmstead R.G."/>
            <person name="Onodera N."/>
            <person name="Petersen B.L."/>
            <person name="Pils B."/>
            <person name="Prigge M."/>
            <person name="Rensing S.A."/>
            <person name="Riano-Pachon D.M."/>
            <person name="Roberts A.W."/>
            <person name="Sato Y."/>
            <person name="Scheller H.V."/>
            <person name="Schulz B."/>
            <person name="Schulz C."/>
            <person name="Shakirov E.V."/>
            <person name="Shibagaki N."/>
            <person name="Shinohara N."/>
            <person name="Shippen D.E."/>
            <person name="Soerensen I."/>
            <person name="Sotooka R."/>
            <person name="Sugimoto N."/>
            <person name="Sugita M."/>
            <person name="Sumikawa N."/>
            <person name="Tanurdzic M."/>
            <person name="Theissen G."/>
            <person name="Ulvskov P."/>
            <person name="Wakazuki S."/>
            <person name="Weng J.K."/>
            <person name="Willats W.W."/>
            <person name="Wipf D."/>
            <person name="Wolf P.G."/>
            <person name="Yang L."/>
            <person name="Zimmer A.D."/>
            <person name="Zhu Q."/>
            <person name="Mitros T."/>
            <person name="Hellsten U."/>
            <person name="Loque D."/>
            <person name="Otillar R."/>
            <person name="Salamov A."/>
            <person name="Schmutz J."/>
            <person name="Shapiro H."/>
            <person name="Lindquist E."/>
            <person name="Lucas S."/>
            <person name="Rokhsar D."/>
            <person name="Grigoriev I.V."/>
        </authorList>
    </citation>
    <scope>NUCLEOTIDE SEQUENCE [LARGE SCALE GENOMIC DNA]</scope>
</reference>
<evidence type="ECO:0000259" key="6">
    <source>
        <dbReference type="Pfam" id="PF03016"/>
    </source>
</evidence>
<dbReference type="GeneID" id="9652701"/>
<keyword evidence="3" id="KW-0735">Signal-anchor</keyword>
<protein>
    <submittedName>
        <fullName evidence="7">Arabinosyltransferase-like protein</fullName>
    </submittedName>
</protein>
<dbReference type="OrthoDB" id="1924787at2759"/>
<dbReference type="FunCoup" id="D8R5I7">
    <property type="interactions" value="1649"/>
</dbReference>
<sequence length="453" mass="50630">MQLPRCGASSAAITIVASQITFLVLFYSNPSGFSLKRAAVDDDRSWSGGIGVHIANLSRDFNYGLVRSYPGSAVSQIDAFPAYPDDPLVRQYSAEYWILGDLEAGSDASFARRVLDPDQADVVFVPFFAALSAEAQLRNGKGHFRHRKDNEDYERQRAVMEIVTSSSRWQRSGGRDHVFVLTDPMAMYHFRAEIANSILLVVDFGGWYMEDAKSSRNLSSPQPIYHTQVSLIKDVIVPYTHLLPTLALSQDNAVRSTLLYFKGARYRHRTGLVRDQLWSVLDGEPGVLLEEGFPNRTGQVQAVQGMRNSHFCLHPAGDTPSSCRLFDAVASLCIPVIVSDSIELPFEGMLDYTQFAIFVSVHDALLPKWLVRHLSSFSSKVRNQMRHNLASLQHHFEYENGFPGGRGAAIKDGAVNMIWRKVRSKLPGVREAIARDRRRPSNAQLPPARCQCI</sequence>
<keyword evidence="5" id="KW-1133">Transmembrane helix</keyword>
<evidence type="ECO:0000313" key="8">
    <source>
        <dbReference type="Proteomes" id="UP000001514"/>
    </source>
</evidence>
<keyword evidence="8" id="KW-1185">Reference proteome</keyword>
<feature type="domain" description="Exostosin GT47" evidence="6">
    <location>
        <begin position="50"/>
        <end position="373"/>
    </location>
</feature>
<dbReference type="Pfam" id="PF03016">
    <property type="entry name" value="Exostosin_GT47"/>
    <property type="match status" value="1"/>
</dbReference>
<gene>
    <name evidence="7" type="primary">GT47B3-1</name>
    <name evidence="7" type="ORF">SELMODRAFT_85747</name>
</gene>
<keyword evidence="4" id="KW-0333">Golgi apparatus</keyword>
<dbReference type="PANTHER" id="PTHR11062">
    <property type="entry name" value="EXOSTOSIN HEPARAN SULFATE GLYCOSYLTRANSFERASE -RELATED"/>
    <property type="match status" value="1"/>
</dbReference>
<evidence type="ECO:0000256" key="4">
    <source>
        <dbReference type="ARBA" id="ARBA00023034"/>
    </source>
</evidence>
<evidence type="ECO:0000313" key="7">
    <source>
        <dbReference type="EMBL" id="EFJ32494.1"/>
    </source>
</evidence>
<evidence type="ECO:0000256" key="2">
    <source>
        <dbReference type="ARBA" id="ARBA00010271"/>
    </source>
</evidence>
<dbReference type="InterPro" id="IPR040911">
    <property type="entry name" value="Exostosin_GT47"/>
</dbReference>
<evidence type="ECO:0000256" key="1">
    <source>
        <dbReference type="ARBA" id="ARBA00004323"/>
    </source>
</evidence>
<comment type="similarity">
    <text evidence="2">Belongs to the glycosyltransferase 47 family.</text>
</comment>
<accession>D8R5I7</accession>
<keyword evidence="5" id="KW-0812">Transmembrane</keyword>
<dbReference type="InParanoid" id="D8R5I7"/>
<dbReference type="OMA" id="MAKGVFR"/>